<gene>
    <name evidence="2" type="ORF">QWZ03_18280</name>
</gene>
<name>A0ABT8B994_9NEIS</name>
<sequence>MTNDIDKRISRALGSIRRAFRGVIRRVNSKPAAQLVQAEGMAGEKLLDTELFQHYGFTSVPLDGSMAIVLPLGGKTSHGVIIATEHGNYRLKQLKPGEVALYTDEGSKIVMKRGRLIEVECDTYRINCQTYELNCNGATTNCQTDTVNSTTSTVNASGSAAYNTPTLTASQQLISEGLLTYRAGMAGFGTAPGGGASAVIQGSVHVSEDVTASGKSLVHHAHLDAHGGSTGQPM</sequence>
<proteinExistence type="predicted"/>
<dbReference type="EMBL" id="JAUFPU010000018">
    <property type="protein sequence ID" value="MDN3578718.1"/>
    <property type="molecule type" value="Genomic_DNA"/>
</dbReference>
<dbReference type="PIRSF" id="PIRSF012337">
    <property type="entry name" value="gp45"/>
    <property type="match status" value="1"/>
</dbReference>
<protein>
    <submittedName>
        <fullName evidence="2">Phage baseplate assembly protein V</fullName>
    </submittedName>
</protein>
<evidence type="ECO:0000259" key="1">
    <source>
        <dbReference type="Pfam" id="PF06890"/>
    </source>
</evidence>
<feature type="domain" description="Bacteriophage Mu Gp45 N-terminal" evidence="1">
    <location>
        <begin position="21"/>
        <end position="87"/>
    </location>
</feature>
<evidence type="ECO:0000313" key="2">
    <source>
        <dbReference type="EMBL" id="MDN3578718.1"/>
    </source>
</evidence>
<evidence type="ECO:0000313" key="3">
    <source>
        <dbReference type="Proteomes" id="UP001180081"/>
    </source>
</evidence>
<organism evidence="2 3">
    <name type="scientific">Chitinimonas viridis</name>
    <dbReference type="NCBI Taxonomy" id="664880"/>
    <lineage>
        <taxon>Bacteria</taxon>
        <taxon>Pseudomonadati</taxon>
        <taxon>Pseudomonadota</taxon>
        <taxon>Betaproteobacteria</taxon>
        <taxon>Neisseriales</taxon>
        <taxon>Chitinibacteraceae</taxon>
        <taxon>Chitinimonas</taxon>
    </lineage>
</organism>
<dbReference type="Pfam" id="PF06890">
    <property type="entry name" value="Phage_Mu_Gp45"/>
    <property type="match status" value="1"/>
</dbReference>
<accession>A0ABT8B994</accession>
<dbReference type="RefSeq" id="WP_290334048.1">
    <property type="nucleotide sequence ID" value="NZ_JAUFPU010000018.1"/>
</dbReference>
<dbReference type="InterPro" id="IPR053861">
    <property type="entry name" value="Phage_Mu_Gp45_N"/>
</dbReference>
<dbReference type="Proteomes" id="UP001180081">
    <property type="component" value="Unassembled WGS sequence"/>
</dbReference>
<keyword evidence="3" id="KW-1185">Reference proteome</keyword>
<dbReference type="NCBIfam" id="TIGR01644">
    <property type="entry name" value="phage_P2_V"/>
    <property type="match status" value="1"/>
</dbReference>
<dbReference type="InterPro" id="IPR013046">
    <property type="entry name" value="GpV/Gp45"/>
</dbReference>
<dbReference type="InterPro" id="IPR014462">
    <property type="entry name" value="Phage_Mu_Gp45"/>
</dbReference>
<reference evidence="2" key="1">
    <citation type="journal article" date="2014" name="Int. J. Syst. Evol. Microbiol.">
        <title>Complete genome of a new Firmicutes species belonging to the dominant human colonic microbiota ('Ruminococcus bicirculans') reveals two chromosomes and a selective capacity to utilize plant glucans.</title>
        <authorList>
            <consortium name="NISC Comparative Sequencing Program"/>
            <person name="Wegmann U."/>
            <person name="Louis P."/>
            <person name="Goesmann A."/>
            <person name="Henrissat B."/>
            <person name="Duncan S.H."/>
            <person name="Flint H.J."/>
        </authorList>
    </citation>
    <scope>NUCLEOTIDE SEQUENCE</scope>
    <source>
        <strain evidence="2">CECT 7703</strain>
    </source>
</reference>
<reference evidence="2" key="2">
    <citation type="submission" date="2023-06" db="EMBL/GenBank/DDBJ databases">
        <authorList>
            <person name="Lucena T."/>
            <person name="Sun Q."/>
        </authorList>
    </citation>
    <scope>NUCLEOTIDE SEQUENCE</scope>
    <source>
        <strain evidence="2">CECT 7703</strain>
    </source>
</reference>
<comment type="caution">
    <text evidence="2">The sequence shown here is derived from an EMBL/GenBank/DDBJ whole genome shotgun (WGS) entry which is preliminary data.</text>
</comment>